<dbReference type="AlphaFoldDB" id="A0A6A6RH80"/>
<dbReference type="OrthoDB" id="3759755at2759"/>
<name>A0A6A6RH80_9PLEO</name>
<gene>
    <name evidence="1" type="ORF">P280DRAFT_413431</name>
</gene>
<dbReference type="Proteomes" id="UP000799753">
    <property type="component" value="Unassembled WGS sequence"/>
</dbReference>
<proteinExistence type="predicted"/>
<dbReference type="InterPro" id="IPR036322">
    <property type="entry name" value="WD40_repeat_dom_sf"/>
</dbReference>
<organism evidence="1 2">
    <name type="scientific">Massarina eburnea CBS 473.64</name>
    <dbReference type="NCBI Taxonomy" id="1395130"/>
    <lineage>
        <taxon>Eukaryota</taxon>
        <taxon>Fungi</taxon>
        <taxon>Dikarya</taxon>
        <taxon>Ascomycota</taxon>
        <taxon>Pezizomycotina</taxon>
        <taxon>Dothideomycetes</taxon>
        <taxon>Pleosporomycetidae</taxon>
        <taxon>Pleosporales</taxon>
        <taxon>Massarineae</taxon>
        <taxon>Massarinaceae</taxon>
        <taxon>Massarina</taxon>
    </lineage>
</organism>
<accession>A0A6A6RH80</accession>
<protein>
    <recommendedName>
        <fullName evidence="3">WD40 repeat-like protein</fullName>
    </recommendedName>
</protein>
<evidence type="ECO:0000313" key="1">
    <source>
        <dbReference type="EMBL" id="KAF2634636.1"/>
    </source>
</evidence>
<dbReference type="Gene3D" id="2.130.10.10">
    <property type="entry name" value="YVTN repeat-like/Quinoprotein amine dehydrogenase"/>
    <property type="match status" value="1"/>
</dbReference>
<sequence>MNEQFRTLPASLGITTKTRLQQPHRRFSMRESSTVISTSITTGWLATATLTEIRLYDLDSQDYAREIVQHCEFSVMTQSKNEKIRAVAISHDLLAVVTHHRLLIFAYTESKDVKETCFEDVRIDLNEAWTPKSVSIMQVESTDTLQSAAAWIAVGGEGINGVKLYQYSRSTGWNAHRNRTVLKCPRNTSSVCDVGFSQFVRNNRFFVFGVTSENRIFCWIVCPRETASPIPVSGWELDGNLGQNSLSQRAGIAAVSIFESPSEKPYIFCAVDQKHGSQQLRSFIAPLDSASIDPDTQWRPLPEKVAGRHVLGGAVTPNGRFLVTVEEGVMRLLTLRGSCEGGLTCQEQNLAWHSSLKGTAKDVSVISLFTKEREGGLNIVAVDGRGHLVFARVSVPEMPVSRPLSITRRANVGAVEMPAGMIVKELHGDLIEDEIRVMLG</sequence>
<dbReference type="SUPFAM" id="SSF50978">
    <property type="entry name" value="WD40 repeat-like"/>
    <property type="match status" value="1"/>
</dbReference>
<dbReference type="InterPro" id="IPR015943">
    <property type="entry name" value="WD40/YVTN_repeat-like_dom_sf"/>
</dbReference>
<dbReference type="EMBL" id="MU006817">
    <property type="protein sequence ID" value="KAF2634636.1"/>
    <property type="molecule type" value="Genomic_DNA"/>
</dbReference>
<evidence type="ECO:0000313" key="2">
    <source>
        <dbReference type="Proteomes" id="UP000799753"/>
    </source>
</evidence>
<reference evidence="1" key="1">
    <citation type="journal article" date="2020" name="Stud. Mycol.">
        <title>101 Dothideomycetes genomes: a test case for predicting lifestyles and emergence of pathogens.</title>
        <authorList>
            <person name="Haridas S."/>
            <person name="Albert R."/>
            <person name="Binder M."/>
            <person name="Bloem J."/>
            <person name="Labutti K."/>
            <person name="Salamov A."/>
            <person name="Andreopoulos B."/>
            <person name="Baker S."/>
            <person name="Barry K."/>
            <person name="Bills G."/>
            <person name="Bluhm B."/>
            <person name="Cannon C."/>
            <person name="Castanera R."/>
            <person name="Culley D."/>
            <person name="Daum C."/>
            <person name="Ezra D."/>
            <person name="Gonzalez J."/>
            <person name="Henrissat B."/>
            <person name="Kuo A."/>
            <person name="Liang C."/>
            <person name="Lipzen A."/>
            <person name="Lutzoni F."/>
            <person name="Magnuson J."/>
            <person name="Mondo S."/>
            <person name="Nolan M."/>
            <person name="Ohm R."/>
            <person name="Pangilinan J."/>
            <person name="Park H.-J."/>
            <person name="Ramirez L."/>
            <person name="Alfaro M."/>
            <person name="Sun H."/>
            <person name="Tritt A."/>
            <person name="Yoshinaga Y."/>
            <person name="Zwiers L.-H."/>
            <person name="Turgeon B."/>
            <person name="Goodwin S."/>
            <person name="Spatafora J."/>
            <person name="Crous P."/>
            <person name="Grigoriev I."/>
        </authorList>
    </citation>
    <scope>NUCLEOTIDE SEQUENCE</scope>
    <source>
        <strain evidence="1">CBS 473.64</strain>
    </source>
</reference>
<evidence type="ECO:0008006" key="3">
    <source>
        <dbReference type="Google" id="ProtNLM"/>
    </source>
</evidence>
<keyword evidence="2" id="KW-1185">Reference proteome</keyword>